<evidence type="ECO:0000313" key="3">
    <source>
        <dbReference type="EMBL" id="VFK40407.1"/>
    </source>
</evidence>
<dbReference type="SUPFAM" id="SSF55781">
    <property type="entry name" value="GAF domain-like"/>
    <property type="match status" value="1"/>
</dbReference>
<feature type="domain" description="GAF" evidence="2">
    <location>
        <begin position="47"/>
        <end position="191"/>
    </location>
</feature>
<proteinExistence type="predicted"/>
<dbReference type="AlphaFoldDB" id="A0A450YFU6"/>
<dbReference type="InterPro" id="IPR029016">
    <property type="entry name" value="GAF-like_dom_sf"/>
</dbReference>
<dbReference type="EMBL" id="CAADFT010000007">
    <property type="protein sequence ID" value="VFK40407.1"/>
    <property type="molecule type" value="Genomic_DNA"/>
</dbReference>
<evidence type="ECO:0000313" key="4">
    <source>
        <dbReference type="EMBL" id="VFK57651.1"/>
    </source>
</evidence>
<dbReference type="Pfam" id="PF13185">
    <property type="entry name" value="GAF_2"/>
    <property type="match status" value="1"/>
</dbReference>
<dbReference type="Gene3D" id="3.30.450.40">
    <property type="match status" value="1"/>
</dbReference>
<gene>
    <name evidence="3" type="ORF">BECKTC1821E_GA0114239_100730</name>
    <name evidence="4" type="ORF">BECKTC1821F_GA0114240_10199</name>
</gene>
<sequence>MNDPKALDAREAPGPDGTRNPERENRIFISALRDLIEAVERRGDVPDVMELLGCVLQGALDITNTRDGSLLAMDEDTNELVFAAVRGEVDVPLGWRRIPSGKGIAGWVVEHRRSIIVNEPRADERFYDTLDAMFEFRTSCILAAPLMGAGRVLGVIEVLNRRNGQLFSTGDQDLLTLFCRLAGELLYNALGRDA</sequence>
<dbReference type="SMART" id="SM00065">
    <property type="entry name" value="GAF"/>
    <property type="match status" value="1"/>
</dbReference>
<dbReference type="EMBL" id="CAADFW010000019">
    <property type="protein sequence ID" value="VFK57651.1"/>
    <property type="molecule type" value="Genomic_DNA"/>
</dbReference>
<dbReference type="InterPro" id="IPR003018">
    <property type="entry name" value="GAF"/>
</dbReference>
<reference evidence="3" key="1">
    <citation type="submission" date="2019-02" db="EMBL/GenBank/DDBJ databases">
        <authorList>
            <person name="Gruber-Vodicka R. H."/>
            <person name="Seah K. B. B."/>
        </authorList>
    </citation>
    <scope>NUCLEOTIDE SEQUENCE</scope>
    <source>
        <strain evidence="3">BECK_BZ125</strain>
        <strain evidence="4">BECK_BZ126</strain>
    </source>
</reference>
<organism evidence="3">
    <name type="scientific">Candidatus Kentrum sp. TC</name>
    <dbReference type="NCBI Taxonomy" id="2126339"/>
    <lineage>
        <taxon>Bacteria</taxon>
        <taxon>Pseudomonadati</taxon>
        <taxon>Pseudomonadota</taxon>
        <taxon>Gammaproteobacteria</taxon>
        <taxon>Candidatus Kentrum</taxon>
    </lineage>
</organism>
<name>A0A450YFU6_9GAMM</name>
<evidence type="ECO:0000259" key="2">
    <source>
        <dbReference type="SMART" id="SM00065"/>
    </source>
</evidence>
<protein>
    <submittedName>
        <fullName evidence="3">GAF domain-containing protein</fullName>
    </submittedName>
</protein>
<feature type="region of interest" description="Disordered" evidence="1">
    <location>
        <begin position="1"/>
        <end position="23"/>
    </location>
</feature>
<accession>A0A450YFU6</accession>
<evidence type="ECO:0000256" key="1">
    <source>
        <dbReference type="SAM" id="MobiDB-lite"/>
    </source>
</evidence>